<dbReference type="Gene3D" id="3.30.1540.10">
    <property type="entry name" value="formyl-coa transferase, domain 3"/>
    <property type="match status" value="1"/>
</dbReference>
<dbReference type="InterPro" id="IPR044855">
    <property type="entry name" value="CoA-Trfase_III_dom3_sf"/>
</dbReference>
<name>A0ABY0P4C2_9HYPH</name>
<dbReference type="RefSeq" id="WP_061966124.1">
    <property type="nucleotide sequence ID" value="NZ_FNBZ01000007.1"/>
</dbReference>
<dbReference type="PANTHER" id="PTHR48207">
    <property type="entry name" value="SUCCINATE--HYDROXYMETHYLGLUTARATE COA-TRANSFERASE"/>
    <property type="match status" value="1"/>
</dbReference>
<comment type="caution">
    <text evidence="2">The sequence shown here is derived from an EMBL/GenBank/DDBJ whole genome shotgun (WGS) entry which is preliminary data.</text>
</comment>
<evidence type="ECO:0000313" key="2">
    <source>
        <dbReference type="EMBL" id="SDH24308.1"/>
    </source>
</evidence>
<keyword evidence="3" id="KW-1185">Reference proteome</keyword>
<dbReference type="Proteomes" id="UP000199468">
    <property type="component" value="Unassembled WGS sequence"/>
</dbReference>
<dbReference type="Pfam" id="PF02515">
    <property type="entry name" value="CoA_transf_3"/>
    <property type="match status" value="1"/>
</dbReference>
<proteinExistence type="predicted"/>
<evidence type="ECO:0000256" key="1">
    <source>
        <dbReference type="ARBA" id="ARBA00022679"/>
    </source>
</evidence>
<dbReference type="InterPro" id="IPR023606">
    <property type="entry name" value="CoA-Trfase_III_dom_1_sf"/>
</dbReference>
<dbReference type="InterPro" id="IPR050483">
    <property type="entry name" value="CoA-transferase_III_domain"/>
</dbReference>
<keyword evidence="1 2" id="KW-0808">Transferase</keyword>
<dbReference type="InterPro" id="IPR003673">
    <property type="entry name" value="CoA-Trfase_fam_III"/>
</dbReference>
<evidence type="ECO:0000313" key="3">
    <source>
        <dbReference type="Proteomes" id="UP000199468"/>
    </source>
</evidence>
<protein>
    <submittedName>
        <fullName evidence="2">Formyl-CoA transferase</fullName>
    </submittedName>
</protein>
<dbReference type="PANTHER" id="PTHR48207:SF3">
    <property type="entry name" value="SUCCINATE--HYDROXYMETHYLGLUTARATE COA-TRANSFERASE"/>
    <property type="match status" value="1"/>
</dbReference>
<reference evidence="2 3" key="1">
    <citation type="submission" date="2016-10" db="EMBL/GenBank/DDBJ databases">
        <authorList>
            <person name="Varghese N."/>
            <person name="Submissions S."/>
        </authorList>
    </citation>
    <scope>NUCLEOTIDE SEQUENCE [LARGE SCALE GENOMIC DNA]</scope>
    <source>
        <strain evidence="2 3">DSM 26672</strain>
    </source>
</reference>
<dbReference type="Gene3D" id="3.40.50.10540">
    <property type="entry name" value="Crotonobetainyl-coa:carnitine coa-transferase, domain 1"/>
    <property type="match status" value="1"/>
</dbReference>
<dbReference type="EMBL" id="FNBZ01000007">
    <property type="protein sequence ID" value="SDH24308.1"/>
    <property type="molecule type" value="Genomic_DNA"/>
</dbReference>
<dbReference type="SUPFAM" id="SSF89796">
    <property type="entry name" value="CoA-transferase family III (CaiB/BaiF)"/>
    <property type="match status" value="1"/>
</dbReference>
<dbReference type="GO" id="GO:0016740">
    <property type="term" value="F:transferase activity"/>
    <property type="evidence" value="ECO:0007669"/>
    <property type="project" value="UniProtKB-KW"/>
</dbReference>
<sequence length="396" mass="40996">MLGAILSGLKVVDLTQNVAGPFCTQVLGDMGATVIKVERPGRGDDTRDWPPRHGDQSATFLALNRNKSSICLDLDHPEGLAVLKRLAADADVIIHSMKPGSAESRGLGHADLAAGNPRLIYCAISAFGQAGPLAALPGYDPLMQAFTGIMSTTGNEGDAPVRVAVSLIDLGTGMWAALGVLAGVIERGRSGRGMLVEASLLDTGIGWMSVFVATYLATGTLPQKLGSGMAMAAPYQLFPARDGHVFIAAGNDGLFERVCGGLDCRELVADRRFATNTARVANREALVAAISAVTQQLPAADIVSRLRAAGAPCSELNSVAQMLAHPQVEAAGIIADLPAAERESHRIVALPLKLAGSRSARLEPPPALGADTASLLSGLGYASDEIDRLRLAGAVG</sequence>
<accession>A0ABY0P4C2</accession>
<organism evidence="2 3">
    <name type="scientific">Bosea robiniae</name>
    <dbReference type="NCBI Taxonomy" id="1036780"/>
    <lineage>
        <taxon>Bacteria</taxon>
        <taxon>Pseudomonadati</taxon>
        <taxon>Pseudomonadota</taxon>
        <taxon>Alphaproteobacteria</taxon>
        <taxon>Hyphomicrobiales</taxon>
        <taxon>Boseaceae</taxon>
        <taxon>Bosea</taxon>
    </lineage>
</organism>
<gene>
    <name evidence="2" type="ORF">SAMN05421844_107262</name>
</gene>